<keyword evidence="1" id="KW-0812">Transmembrane</keyword>
<dbReference type="InterPro" id="IPR012902">
    <property type="entry name" value="N_methyl_site"/>
</dbReference>
<accession>A0ABW0MAX6</accession>
<feature type="domain" description="Bacterial shufflon protein N-terminal" evidence="2">
    <location>
        <begin position="37"/>
        <end position="223"/>
    </location>
</feature>
<organism evidence="3 4">
    <name type="scientific">Paraherbaspirillum soli</name>
    <dbReference type="NCBI Taxonomy" id="631222"/>
    <lineage>
        <taxon>Bacteria</taxon>
        <taxon>Pseudomonadati</taxon>
        <taxon>Pseudomonadota</taxon>
        <taxon>Betaproteobacteria</taxon>
        <taxon>Burkholderiales</taxon>
        <taxon>Oxalobacteraceae</taxon>
        <taxon>Paraherbaspirillum</taxon>
    </lineage>
</organism>
<gene>
    <name evidence="3" type="primary">pilV</name>
    <name evidence="3" type="ORF">ACFPM8_08740</name>
</gene>
<dbReference type="Proteomes" id="UP001596045">
    <property type="component" value="Unassembled WGS sequence"/>
</dbReference>
<keyword evidence="1" id="KW-1133">Transmembrane helix</keyword>
<dbReference type="Pfam" id="PF04917">
    <property type="entry name" value="Shufflon_N"/>
    <property type="match status" value="1"/>
</dbReference>
<dbReference type="Pfam" id="PF07963">
    <property type="entry name" value="N_methyl"/>
    <property type="match status" value="1"/>
</dbReference>
<evidence type="ECO:0000313" key="4">
    <source>
        <dbReference type="Proteomes" id="UP001596045"/>
    </source>
</evidence>
<evidence type="ECO:0000313" key="3">
    <source>
        <dbReference type="EMBL" id="MFC5474046.1"/>
    </source>
</evidence>
<reference evidence="4" key="1">
    <citation type="journal article" date="2019" name="Int. J. Syst. Evol. Microbiol.">
        <title>The Global Catalogue of Microorganisms (GCM) 10K type strain sequencing project: providing services to taxonomists for standard genome sequencing and annotation.</title>
        <authorList>
            <consortium name="The Broad Institute Genomics Platform"/>
            <consortium name="The Broad Institute Genome Sequencing Center for Infectious Disease"/>
            <person name="Wu L."/>
            <person name="Ma J."/>
        </authorList>
    </citation>
    <scope>NUCLEOTIDE SEQUENCE [LARGE SCALE GENOMIC DNA]</scope>
    <source>
        <strain evidence="4">JCM 17066</strain>
    </source>
</reference>
<dbReference type="InterPro" id="IPR007001">
    <property type="entry name" value="Shufflon_N"/>
</dbReference>
<protein>
    <submittedName>
        <fullName evidence="3">Shufflon system plasmid conjugative transfer pilus tip adhesin PilV</fullName>
    </submittedName>
</protein>
<dbReference type="PROSITE" id="PS00409">
    <property type="entry name" value="PROKAR_NTER_METHYL"/>
    <property type="match status" value="1"/>
</dbReference>
<comment type="caution">
    <text evidence="3">The sequence shown here is derived from an EMBL/GenBank/DDBJ whole genome shotgun (WGS) entry which is preliminary data.</text>
</comment>
<evidence type="ECO:0000256" key="1">
    <source>
        <dbReference type="SAM" id="Phobius"/>
    </source>
</evidence>
<feature type="transmembrane region" description="Helical" evidence="1">
    <location>
        <begin position="7"/>
        <end position="31"/>
    </location>
</feature>
<dbReference type="RefSeq" id="WP_378997103.1">
    <property type="nucleotide sequence ID" value="NZ_JBHSMT010000013.1"/>
</dbReference>
<keyword evidence="1" id="KW-0472">Membrane</keyword>
<proteinExistence type="predicted"/>
<name>A0ABW0MAX6_9BURK</name>
<keyword evidence="4" id="KW-1185">Reference proteome</keyword>
<dbReference type="NCBIfam" id="TIGR02532">
    <property type="entry name" value="IV_pilin_GFxxxE"/>
    <property type="match status" value="1"/>
</dbReference>
<sequence>MNQEQHGFTLLELMAALAIGAMMILGLSVMIDRSLDDTKGQQTALYQAQVATAAGKYISENYAALVSKASQTAAVTINVDALKNTGHLSRNFSLTNAYNQTPCVLVLKTPEGRLDALVVTEGGDAIAEKDIAYIASNAGQGGGYFDYAKPMQAKGAFGSWAVSAGSTPALNSFLSQACKKTADQGHLATALFYDSDGKLATDFVYRNKVDGHPELNEMTTPLKLPKVASENGSDDMCGATVLNSNGRVAVNANGAVLSCQAGIWTRSGAGSWKEPVPDYESLPPGGPGSTNVVGDVRMVTKQNVAFTWTADSIWSPLAVDQNGNLNVPKRLTVNDMLIQAQITAGTSCDKNGLIAVDSTGMAISCQSGIWRKFAESEISTANLTDPKRNWYWKQTPADGNFEYWLDLSALDGSRPLFISGHNRCKSYDDNESSAFVEYRDASRGALLGYVGGCASLSNNYANTKKLGVVDMDDKPDARDTVSDLQIRVMAGNYMALQKIPENAKWLHVVMNSQGSTGNYTRMWFSIFNSR</sequence>
<evidence type="ECO:0000259" key="2">
    <source>
        <dbReference type="Pfam" id="PF04917"/>
    </source>
</evidence>
<dbReference type="EMBL" id="JBHSMT010000013">
    <property type="protein sequence ID" value="MFC5474046.1"/>
    <property type="molecule type" value="Genomic_DNA"/>
</dbReference>